<keyword evidence="2 9" id="KW-0240">DNA-directed RNA polymerase</keyword>
<dbReference type="InterPro" id="IPR006592">
    <property type="entry name" value="RNA_pol_N"/>
</dbReference>
<dbReference type="Pfam" id="PF04565">
    <property type="entry name" value="RNA_pol_Rpb2_3"/>
    <property type="match status" value="1"/>
</dbReference>
<gene>
    <name evidence="9" type="ORF">OZSIB_1600</name>
</gene>
<dbReference type="InterPro" id="IPR045867">
    <property type="entry name" value="DNA-dir_RpoC_beta_prime"/>
</dbReference>
<comment type="caution">
    <text evidence="9">The sequence shown here is derived from an EMBL/GenBank/DDBJ whole genome shotgun (WGS) entry which is preliminary data.</text>
</comment>
<keyword evidence="4" id="KW-0548">Nucleotidyltransferase</keyword>
<dbReference type="GO" id="GO:0003677">
    <property type="term" value="F:DNA binding"/>
    <property type="evidence" value="ECO:0007669"/>
    <property type="project" value="InterPro"/>
</dbReference>
<dbReference type="SMART" id="SM00663">
    <property type="entry name" value="RPOLA_N"/>
    <property type="match status" value="1"/>
</dbReference>
<evidence type="ECO:0000313" key="10">
    <source>
        <dbReference type="Proteomes" id="UP000252355"/>
    </source>
</evidence>
<dbReference type="Proteomes" id="UP000252355">
    <property type="component" value="Unassembled WGS sequence"/>
</dbReference>
<dbReference type="Gene3D" id="2.40.40.20">
    <property type="match status" value="1"/>
</dbReference>
<feature type="domain" description="RNA polymerase N-terminal" evidence="8">
    <location>
        <begin position="788"/>
        <end position="1125"/>
    </location>
</feature>
<dbReference type="SUPFAM" id="SSF64484">
    <property type="entry name" value="beta and beta-prime subunits of DNA dependent RNA-polymerase"/>
    <property type="match status" value="2"/>
</dbReference>
<keyword evidence="5" id="KW-0804">Transcription</keyword>
<reference evidence="9 10" key="1">
    <citation type="submission" date="2018-05" db="EMBL/GenBank/DDBJ databases">
        <title>A metagenomic window into the 2 km-deep terrestrial subsurface aquifer revealed taxonomically and functionally diverse microbial community comprising novel uncultured bacterial lineages.</title>
        <authorList>
            <person name="Kadnikov V.V."/>
            <person name="Mardanov A.V."/>
            <person name="Beletsky A.V."/>
            <person name="Banks D."/>
            <person name="Pimenov N.V."/>
            <person name="Frank Y.A."/>
            <person name="Karnachuk O.V."/>
            <person name="Ravin N.V."/>
        </authorList>
    </citation>
    <scope>NUCLEOTIDE SEQUENCE [LARGE SCALE GENOMIC DNA]</scope>
    <source>
        <strain evidence="9">BY5</strain>
    </source>
</reference>
<dbReference type="InterPro" id="IPR007081">
    <property type="entry name" value="RNA_pol_Rpb1_5"/>
</dbReference>
<proteinExistence type="predicted"/>
<dbReference type="PANTHER" id="PTHR19376">
    <property type="entry name" value="DNA-DIRECTED RNA POLYMERASE"/>
    <property type="match status" value="1"/>
</dbReference>
<feature type="region of interest" description="Disordered" evidence="7">
    <location>
        <begin position="792"/>
        <end position="818"/>
    </location>
</feature>
<accession>A0A367ZJB3</accession>
<name>A0A367ZJB3_9BACT</name>
<evidence type="ECO:0000256" key="7">
    <source>
        <dbReference type="SAM" id="MobiDB-lite"/>
    </source>
</evidence>
<evidence type="ECO:0000313" key="9">
    <source>
        <dbReference type="EMBL" id="RCK78223.1"/>
    </source>
</evidence>
<dbReference type="Pfam" id="PF04998">
    <property type="entry name" value="RNA_pol_Rpb1_5"/>
    <property type="match status" value="1"/>
</dbReference>
<sequence length="1612" mass="175707">MSIATIDPTAFTSLIREEWASFLNTYCPPEFREGWDDQVTCECDAETGWATIRAEGRAANGGRQNERLLLVKLPWPREGGFAWRSPKTGGWLRLVPRLYLEPDPAVPGFQRQSDPYDLRWYRIVPLVSRLAGLFRRWLRAPLPRDPATGQVESPVSEDAWEKFLGHCTVPARDQSLRQRGKGLTPKTIPLRWLFRFCVLEDETNPLARATQRHSVLRQRVKDWDTKHERERYKVLHPRSAHYAARDVHPSFRGAICPIESPESTLVGLSVQKAAGAAIDPLTGRLTPAPFDDTAAFCSIGTLQVPFLSHNHSPRLMMGGKNLKQALPPIVPETPLVRTGWEERVPAILHEETGREPVVRAPRTGRIEKRADRLLLHPDDGSPPIAIPLWEAPAAPKPVASFGQPLVEDGNRVEQGEPVIVRAGLARGEDGVIRLALGRQLRVLYLPWYGWNFEDAVVAGPGAVERLTCRLVVPVSWTCGADRSRRGVLPVGTKVRGGQELLPGVPRSGVPFWIEEGVILDVAPPHDTGELVAMATADGRRDGVQPLWHHRVLIGVDQPLGVGDKVMGRYGNKGVISKILPEAELPEVILPDGRSWRPDLILNPMGLLSRKNPGQLFETQLGLLADLDRDAFAREFARAGEPFACLSRPDLAREIVDALEARGAPRGQVKVRFPDGHEVYALAGTQYMVRLDHLPQAKWAVRAAPVGQRSPLTGQPLPGIRQTGRKRGLDGGQRLGEMEMWALLAHGLDRNLDDILNVRSRPPGATGPAQTLAALHDLLRALGFGLDPEGLRLTLLPDPEPPSGPGGGQEAGRDAGHEQKADEGLIRIPNHIFEKHAVSPVVHPILGCRLNVVRQLPERFFSGDQARGRKRSSWLQKQYKELANLVDDEVLKKAGKAKPGRPAATAATAALAVLARRMQAQVERIFGCRLTLEGWPVGLARRRAGGPAAEEGPTEEAPAMAAGEWSQTLMGLLAPKMGLVRRHLLGRRLDRSGRAVIVPAPDLPPDRVRLPALARDLLSHGLPASQSTRRPWVLLNRNPTLHRYNILAARAVWGAAPVIGLPPLLCGMFGADFDGDTMAFHLPTSQEARQEAGQKASFGPHAFSVATGQLQAHLTQDLKLGLWLLAGPADRVPAGCEQARRDLEAVLSEAREMVGTAGEGPLAALLERPETLSQAIRQLSWALPGEPRARFLWRVSQAAFAAATRAGVSLSLADLLDLAMAEPTPAAVADADDGAAAASRGTPEEAMQASLKERAKVVRGNRPGFLDIPLSGARDPAFSDVRQLVAMAGTIDCWFSPLFAARLERADLFADLRFNLAPPPPVRGNFLRGFDLEEFWAGSRDGRRGMVEKKLGTPPAGYFTRLLVEAAFPWRVSDIEDCGTTRTMPRPGQRERVRSPLFCQLPESGRPWEVCRKCLGPDPSTGRPFQPGEWIGIIAAESVGERGTQEAMKKFHKGAGTTGAGGERLAATSAASPAGAAATGLVAWRKEGVRLTDAFRSGWKLEETEAILALIYDPQGPFAEAYKHVLPVHFEMLARTRRQGDQILPLVDQGLATGPAGGALAALGFERLPEVLQRLAVAPPPIIGSHPKTLLMLGRWANLPVTEGEKKDEGASA</sequence>
<evidence type="ECO:0000256" key="5">
    <source>
        <dbReference type="ARBA" id="ARBA00023163"/>
    </source>
</evidence>
<comment type="catalytic activity">
    <reaction evidence="6">
        <text>RNA(n) + a ribonucleoside 5'-triphosphate = RNA(n+1) + diphosphate</text>
        <dbReference type="Rhea" id="RHEA:21248"/>
        <dbReference type="Rhea" id="RHEA-COMP:14527"/>
        <dbReference type="Rhea" id="RHEA-COMP:17342"/>
        <dbReference type="ChEBI" id="CHEBI:33019"/>
        <dbReference type="ChEBI" id="CHEBI:61557"/>
        <dbReference type="ChEBI" id="CHEBI:140395"/>
        <dbReference type="EC" id="2.7.7.6"/>
    </reaction>
</comment>
<dbReference type="Gene3D" id="6.10.250.2940">
    <property type="match status" value="1"/>
</dbReference>
<organism evidence="9 10">
    <name type="scientific">Candidatus Ozemobacter sibiricus</name>
    <dbReference type="NCBI Taxonomy" id="2268124"/>
    <lineage>
        <taxon>Bacteria</taxon>
        <taxon>Candidatus Ozemobacteria</taxon>
        <taxon>Candidatus Ozemobacterales</taxon>
        <taxon>Candidatus Ozemobacteraceae</taxon>
        <taxon>Candidatus Ozemobacter</taxon>
    </lineage>
</organism>
<dbReference type="InterPro" id="IPR007120">
    <property type="entry name" value="DNA-dir_RNAP_su2_dom"/>
</dbReference>
<dbReference type="Gene3D" id="3.90.1800.10">
    <property type="entry name" value="RNA polymerase alpha subunit dimerisation domain"/>
    <property type="match status" value="1"/>
</dbReference>
<evidence type="ECO:0000259" key="8">
    <source>
        <dbReference type="SMART" id="SM00663"/>
    </source>
</evidence>
<dbReference type="GO" id="GO:0003899">
    <property type="term" value="F:DNA-directed RNA polymerase activity"/>
    <property type="evidence" value="ECO:0007669"/>
    <property type="project" value="UniProtKB-EC"/>
</dbReference>
<dbReference type="InterPro" id="IPR037033">
    <property type="entry name" value="DNA-dir_RNAP_su2_hyb_sf"/>
</dbReference>
<keyword evidence="3" id="KW-0808">Transferase</keyword>
<dbReference type="Pfam" id="PF00562">
    <property type="entry name" value="RNA_pol_Rpb2_6"/>
    <property type="match status" value="1"/>
</dbReference>
<dbReference type="GO" id="GO:0006351">
    <property type="term" value="P:DNA-templated transcription"/>
    <property type="evidence" value="ECO:0007669"/>
    <property type="project" value="InterPro"/>
</dbReference>
<dbReference type="InterPro" id="IPR000722">
    <property type="entry name" value="RNA_pol_asu"/>
</dbReference>
<dbReference type="GO" id="GO:0000428">
    <property type="term" value="C:DNA-directed RNA polymerase complex"/>
    <property type="evidence" value="ECO:0007669"/>
    <property type="project" value="UniProtKB-KW"/>
</dbReference>
<evidence type="ECO:0000256" key="6">
    <source>
        <dbReference type="ARBA" id="ARBA00048552"/>
    </source>
</evidence>
<dbReference type="Gene3D" id="3.90.1100.10">
    <property type="match status" value="1"/>
</dbReference>
<protein>
    <recommendedName>
        <fullName evidence="1">DNA-directed RNA polymerase</fullName>
        <ecNumber evidence="1">2.7.7.6</ecNumber>
    </recommendedName>
</protein>
<dbReference type="EC" id="2.7.7.6" evidence="1"/>
<evidence type="ECO:0000256" key="3">
    <source>
        <dbReference type="ARBA" id="ARBA00022679"/>
    </source>
</evidence>
<evidence type="ECO:0000256" key="4">
    <source>
        <dbReference type="ARBA" id="ARBA00022695"/>
    </source>
</evidence>
<evidence type="ECO:0000256" key="1">
    <source>
        <dbReference type="ARBA" id="ARBA00012418"/>
    </source>
</evidence>
<dbReference type="Pfam" id="PF00623">
    <property type="entry name" value="RNA_pol_Rpb1_2"/>
    <property type="match status" value="1"/>
</dbReference>
<dbReference type="EMBL" id="QOQW01000025">
    <property type="protein sequence ID" value="RCK78223.1"/>
    <property type="molecule type" value="Genomic_DNA"/>
</dbReference>
<dbReference type="Gene3D" id="2.40.270.10">
    <property type="entry name" value="DNA-directed RNA polymerase, subunit 2, domain 6"/>
    <property type="match status" value="1"/>
</dbReference>
<dbReference type="InterPro" id="IPR007645">
    <property type="entry name" value="RNA_pol_Rpb2_3"/>
</dbReference>
<dbReference type="PANTHER" id="PTHR19376:SF54">
    <property type="entry name" value="DNA-DIRECTED RNA POLYMERASE SUBUNIT BETA"/>
    <property type="match status" value="1"/>
</dbReference>
<evidence type="ECO:0000256" key="2">
    <source>
        <dbReference type="ARBA" id="ARBA00022478"/>
    </source>
</evidence>